<feature type="compositionally biased region" description="Polar residues" evidence="1">
    <location>
        <begin position="150"/>
        <end position="163"/>
    </location>
</feature>
<dbReference type="RefSeq" id="WP_188071163.1">
    <property type="nucleotide sequence ID" value="NZ_BSPS01000079.1"/>
</dbReference>
<proteinExistence type="predicted"/>
<comment type="caution">
    <text evidence="2">The sequence shown here is derived from an EMBL/GenBank/DDBJ whole genome shotgun (WGS) entry which is preliminary data.</text>
</comment>
<reference evidence="2 3" key="1">
    <citation type="submission" date="2020-08" db="EMBL/GenBank/DDBJ databases">
        <title>Genomic Encyclopedia of Type Strains, Phase IV (KMG-IV): sequencing the most valuable type-strain genomes for metagenomic binning, comparative biology and taxonomic classification.</title>
        <authorList>
            <person name="Goeker M."/>
        </authorList>
    </citation>
    <scope>NUCLEOTIDE SEQUENCE [LARGE SCALE GENOMIC DNA]</scope>
    <source>
        <strain evidence="2 3">DSM 26189</strain>
    </source>
</reference>
<keyword evidence="3" id="KW-1185">Reference proteome</keyword>
<evidence type="ECO:0000256" key="1">
    <source>
        <dbReference type="SAM" id="MobiDB-lite"/>
    </source>
</evidence>
<evidence type="ECO:0000313" key="2">
    <source>
        <dbReference type="EMBL" id="MBB3925642.1"/>
    </source>
</evidence>
<dbReference type="Proteomes" id="UP000571950">
    <property type="component" value="Unassembled WGS sequence"/>
</dbReference>
<dbReference type="EMBL" id="JACIDT010000003">
    <property type="protein sequence ID" value="MBB3925642.1"/>
    <property type="molecule type" value="Genomic_DNA"/>
</dbReference>
<protein>
    <submittedName>
        <fullName evidence="2">Uncharacterized protein</fullName>
    </submittedName>
</protein>
<feature type="region of interest" description="Disordered" evidence="1">
    <location>
        <begin position="148"/>
        <end position="183"/>
    </location>
</feature>
<gene>
    <name evidence="2" type="ORF">GGR43_001355</name>
</gene>
<organism evidence="2 3">
    <name type="scientific">Sphingobium jiangsuense</name>
    <dbReference type="NCBI Taxonomy" id="870476"/>
    <lineage>
        <taxon>Bacteria</taxon>
        <taxon>Pseudomonadati</taxon>
        <taxon>Pseudomonadota</taxon>
        <taxon>Alphaproteobacteria</taxon>
        <taxon>Sphingomonadales</taxon>
        <taxon>Sphingomonadaceae</taxon>
        <taxon>Sphingobium</taxon>
    </lineage>
</organism>
<sequence>MPDHVDSVKDYLRLMEGWQAEAERKGDARAVARYDSRIQFLNAIVSELEQLRRITKPIPASYGDLSDLPPELMKELSGVKVDDLEQQIYTIIKSGGAEVDLDAVLIELFRRFQVIQTRKFLQNKLWRMAQKELIFSVPGRKGIYSAIQPAEQSPTESEANNPFSDWDNAKPNFDNDLDEEVPF</sequence>
<evidence type="ECO:0000313" key="3">
    <source>
        <dbReference type="Proteomes" id="UP000571950"/>
    </source>
</evidence>
<name>A0A7W6BL91_9SPHN</name>
<dbReference type="AlphaFoldDB" id="A0A7W6BL91"/>
<accession>A0A7W6BL91</accession>